<feature type="chain" id="PRO_5003071280" description="Lipoprotein" evidence="1">
    <location>
        <begin position="19"/>
        <end position="145"/>
    </location>
</feature>
<name>D5EMD3_CORAD</name>
<organism evidence="2 3">
    <name type="scientific">Coraliomargarita akajimensis (strain DSM 45221 / IAM 15411 / JCM 23193 / KCTC 12865 / 04OKA010-24)</name>
    <dbReference type="NCBI Taxonomy" id="583355"/>
    <lineage>
        <taxon>Bacteria</taxon>
        <taxon>Pseudomonadati</taxon>
        <taxon>Verrucomicrobiota</taxon>
        <taxon>Opitutia</taxon>
        <taxon>Puniceicoccales</taxon>
        <taxon>Coraliomargaritaceae</taxon>
        <taxon>Coraliomargarita</taxon>
    </lineage>
</organism>
<dbReference type="AlphaFoldDB" id="D5EMD3"/>
<sequence length="145" mass="16127">MKTAFFSILIIFLTLGCASINENNSMPSSPIHATAIGMYRDGGTLAVTLRGNTGEELKIFIDRRIKTSGTELYGAIWINDYPEKAESERIIHGTPEAHDIAHALGEALSNYTKGTRDDWTPHQQVMLQDVYDTLNFEPVATGQRR</sequence>
<dbReference type="PROSITE" id="PS51257">
    <property type="entry name" value="PROKAR_LIPOPROTEIN"/>
    <property type="match status" value="1"/>
</dbReference>
<accession>D5EMD3</accession>
<feature type="signal peptide" evidence="1">
    <location>
        <begin position="1"/>
        <end position="18"/>
    </location>
</feature>
<proteinExistence type="predicted"/>
<dbReference type="STRING" id="583355.Caka_0314"/>
<dbReference type="HOGENOM" id="CLU_1783591_0_0_0"/>
<protein>
    <recommendedName>
        <fullName evidence="4">Lipoprotein</fullName>
    </recommendedName>
</protein>
<evidence type="ECO:0008006" key="4">
    <source>
        <dbReference type="Google" id="ProtNLM"/>
    </source>
</evidence>
<dbReference type="Proteomes" id="UP000000925">
    <property type="component" value="Chromosome"/>
</dbReference>
<evidence type="ECO:0000313" key="2">
    <source>
        <dbReference type="EMBL" id="ADE53339.1"/>
    </source>
</evidence>
<evidence type="ECO:0000256" key="1">
    <source>
        <dbReference type="SAM" id="SignalP"/>
    </source>
</evidence>
<gene>
    <name evidence="2" type="ordered locus">Caka_0314</name>
</gene>
<evidence type="ECO:0000313" key="3">
    <source>
        <dbReference type="Proteomes" id="UP000000925"/>
    </source>
</evidence>
<keyword evidence="1" id="KW-0732">Signal</keyword>
<dbReference type="KEGG" id="caa:Caka_0314"/>
<keyword evidence="3" id="KW-1185">Reference proteome</keyword>
<reference evidence="2 3" key="1">
    <citation type="journal article" date="2010" name="Stand. Genomic Sci.">
        <title>Complete genome sequence of Coraliomargarita akajimensis type strain (04OKA010-24).</title>
        <authorList>
            <person name="Mavromatis K."/>
            <person name="Abt B."/>
            <person name="Brambilla E."/>
            <person name="Lapidus A."/>
            <person name="Copeland A."/>
            <person name="Deshpande S."/>
            <person name="Nolan M."/>
            <person name="Lucas S."/>
            <person name="Tice H."/>
            <person name="Cheng J.F."/>
            <person name="Han C."/>
            <person name="Detter J.C."/>
            <person name="Woyke T."/>
            <person name="Goodwin L."/>
            <person name="Pitluck S."/>
            <person name="Held B."/>
            <person name="Brettin T."/>
            <person name="Tapia R."/>
            <person name="Ivanova N."/>
            <person name="Mikhailova N."/>
            <person name="Pati A."/>
            <person name="Liolios K."/>
            <person name="Chen A."/>
            <person name="Palaniappan K."/>
            <person name="Land M."/>
            <person name="Hauser L."/>
            <person name="Chang Y.J."/>
            <person name="Jeffries C.D."/>
            <person name="Rohde M."/>
            <person name="Goker M."/>
            <person name="Bristow J."/>
            <person name="Eisen J.A."/>
            <person name="Markowitz V."/>
            <person name="Hugenholtz P."/>
            <person name="Klenk H.P."/>
            <person name="Kyrpides N.C."/>
        </authorList>
    </citation>
    <scope>NUCLEOTIDE SEQUENCE [LARGE SCALE GENOMIC DNA]</scope>
    <source>
        <strain evidence="3">DSM 45221 / IAM 15411 / JCM 23193 / KCTC 12865</strain>
    </source>
</reference>
<dbReference type="EMBL" id="CP001998">
    <property type="protein sequence ID" value="ADE53339.1"/>
    <property type="molecule type" value="Genomic_DNA"/>
</dbReference>
<dbReference type="RefSeq" id="WP_013042065.1">
    <property type="nucleotide sequence ID" value="NC_014008.1"/>
</dbReference>